<keyword evidence="1" id="KW-0472">Membrane</keyword>
<dbReference type="Proteomes" id="UP000751518">
    <property type="component" value="Unassembled WGS sequence"/>
</dbReference>
<feature type="transmembrane region" description="Helical" evidence="1">
    <location>
        <begin position="87"/>
        <end position="106"/>
    </location>
</feature>
<sequence length="188" mass="21037">MFNPLATFVYDHTNIPSITFGSQKINEPVLLFVRRDVATNIGWVVVLTLLALLPTIVKIHGGAISIFLGGDPLAALFNAAELGLITLLYYMLILYVAFLNFLKWYFNVLIVTDQRIIDINFTPPFSWRTAQAQLEEVQDVQHTQAGILGIIFNYGDVMVQTAGTKQNIAISKVPNPNRIHELIIQNLP</sequence>
<evidence type="ECO:0000313" key="2">
    <source>
        <dbReference type="EMBL" id="MCA9392104.1"/>
    </source>
</evidence>
<dbReference type="EMBL" id="JAGQKZ010000020">
    <property type="protein sequence ID" value="MCA9392104.1"/>
    <property type="molecule type" value="Genomic_DNA"/>
</dbReference>
<evidence type="ECO:0000313" key="3">
    <source>
        <dbReference type="Proteomes" id="UP000751518"/>
    </source>
</evidence>
<feature type="transmembrane region" description="Helical" evidence="1">
    <location>
        <begin position="41"/>
        <end position="67"/>
    </location>
</feature>
<reference evidence="2" key="2">
    <citation type="journal article" date="2021" name="Microbiome">
        <title>Successional dynamics and alternative stable states in a saline activated sludge microbial community over 9 years.</title>
        <authorList>
            <person name="Wang Y."/>
            <person name="Ye J."/>
            <person name="Ju F."/>
            <person name="Liu L."/>
            <person name="Boyd J.A."/>
            <person name="Deng Y."/>
            <person name="Parks D.H."/>
            <person name="Jiang X."/>
            <person name="Yin X."/>
            <person name="Woodcroft B.J."/>
            <person name="Tyson G.W."/>
            <person name="Hugenholtz P."/>
            <person name="Polz M.F."/>
            <person name="Zhang T."/>
        </authorList>
    </citation>
    <scope>NUCLEOTIDE SEQUENCE</scope>
    <source>
        <strain evidence="2">HKST-UBA03</strain>
    </source>
</reference>
<reference evidence="2" key="1">
    <citation type="submission" date="2020-04" db="EMBL/GenBank/DDBJ databases">
        <authorList>
            <person name="Zhang T."/>
        </authorList>
    </citation>
    <scope>NUCLEOTIDE SEQUENCE</scope>
    <source>
        <strain evidence="2">HKST-UBA03</strain>
    </source>
</reference>
<organism evidence="2 3">
    <name type="scientific">candidate division WWE3 bacterium</name>
    <dbReference type="NCBI Taxonomy" id="2053526"/>
    <lineage>
        <taxon>Bacteria</taxon>
        <taxon>Katanobacteria</taxon>
    </lineage>
</organism>
<dbReference type="PANTHER" id="PTHR37938:SF1">
    <property type="entry name" value="BLL0215 PROTEIN"/>
    <property type="match status" value="1"/>
</dbReference>
<accession>A0A955LKE3</accession>
<protein>
    <submittedName>
        <fullName evidence="2">PH domain-containing protein</fullName>
    </submittedName>
</protein>
<comment type="caution">
    <text evidence="2">The sequence shown here is derived from an EMBL/GenBank/DDBJ whole genome shotgun (WGS) entry which is preliminary data.</text>
</comment>
<evidence type="ECO:0000256" key="1">
    <source>
        <dbReference type="SAM" id="Phobius"/>
    </source>
</evidence>
<name>A0A955LKE3_UNCKA</name>
<dbReference type="PANTHER" id="PTHR37938">
    <property type="entry name" value="BLL0215 PROTEIN"/>
    <property type="match status" value="1"/>
</dbReference>
<dbReference type="AlphaFoldDB" id="A0A955LKE3"/>
<proteinExistence type="predicted"/>
<keyword evidence="1" id="KW-0812">Transmembrane</keyword>
<keyword evidence="1" id="KW-1133">Transmembrane helix</keyword>
<gene>
    <name evidence="2" type="ORF">KC614_02780</name>
</gene>